<comment type="caution">
    <text evidence="2">The sequence shown here is derived from an EMBL/GenBank/DDBJ whole genome shotgun (WGS) entry which is preliminary data.</text>
</comment>
<name>A0A3M2KW52_9NOCA</name>
<evidence type="ECO:0000313" key="2">
    <source>
        <dbReference type="EMBL" id="RMI28690.1"/>
    </source>
</evidence>
<gene>
    <name evidence="2" type="ORF">EBN03_29020</name>
</gene>
<evidence type="ECO:0000256" key="1">
    <source>
        <dbReference type="SAM" id="SignalP"/>
    </source>
</evidence>
<dbReference type="Proteomes" id="UP000279275">
    <property type="component" value="Unassembled WGS sequence"/>
</dbReference>
<keyword evidence="1" id="KW-0732">Signal</keyword>
<dbReference type="EMBL" id="RFFH01000019">
    <property type="protein sequence ID" value="RMI28690.1"/>
    <property type="molecule type" value="Genomic_DNA"/>
</dbReference>
<dbReference type="AlphaFoldDB" id="A0A3M2KW52"/>
<proteinExistence type="predicted"/>
<reference evidence="2 3" key="1">
    <citation type="submission" date="2018-10" db="EMBL/GenBank/DDBJ databases">
        <title>Isolation from cow dung.</title>
        <authorList>
            <person name="Ling L."/>
        </authorList>
    </citation>
    <scope>NUCLEOTIDE SEQUENCE [LARGE SCALE GENOMIC DNA]</scope>
    <source>
        <strain evidence="2 3">NEAU-LL90</strain>
    </source>
</reference>
<feature type="signal peptide" evidence="1">
    <location>
        <begin position="1"/>
        <end position="23"/>
    </location>
</feature>
<feature type="chain" id="PRO_5018153516" evidence="1">
    <location>
        <begin position="24"/>
        <end position="101"/>
    </location>
</feature>
<evidence type="ECO:0000313" key="3">
    <source>
        <dbReference type="Proteomes" id="UP000279275"/>
    </source>
</evidence>
<organism evidence="2 3">
    <name type="scientific">Nocardia stercoris</name>
    <dbReference type="NCBI Taxonomy" id="2483361"/>
    <lineage>
        <taxon>Bacteria</taxon>
        <taxon>Bacillati</taxon>
        <taxon>Actinomycetota</taxon>
        <taxon>Actinomycetes</taxon>
        <taxon>Mycobacteriales</taxon>
        <taxon>Nocardiaceae</taxon>
        <taxon>Nocardia</taxon>
    </lineage>
</organism>
<keyword evidence="3" id="KW-1185">Reference proteome</keyword>
<accession>A0A3M2KW52</accession>
<sequence length="101" mass="9826">MRTFVVATATTALLVAGITTATADPIAPTPAAPAVATETAGTTTGSADPFALLSGVSSLPNAISSTLFEPLLIGGAVLVATICMARNLSGTPTTPTACLPI</sequence>
<dbReference type="RefSeq" id="WP_122191341.1">
    <property type="nucleotide sequence ID" value="NZ_RFFH01000019.1"/>
</dbReference>
<protein>
    <submittedName>
        <fullName evidence="2">Uncharacterized protein</fullName>
    </submittedName>
</protein>